<comment type="caution">
    <text evidence="1">The sequence shown here is derived from an EMBL/GenBank/DDBJ whole genome shotgun (WGS) entry which is preliminary data.</text>
</comment>
<dbReference type="Pfam" id="PF06945">
    <property type="entry name" value="DUF1289"/>
    <property type="match status" value="1"/>
</dbReference>
<dbReference type="AlphaFoldDB" id="A0AA43Z5I2"/>
<protein>
    <submittedName>
        <fullName evidence="1">DUF1289 domain-containing protein</fullName>
    </submittedName>
</protein>
<dbReference type="EMBL" id="JAAPAP010000003">
    <property type="protein sequence ID" value="NHN76621.1"/>
    <property type="molecule type" value="Genomic_DNA"/>
</dbReference>
<evidence type="ECO:0000313" key="1">
    <source>
        <dbReference type="EMBL" id="NHN76621.1"/>
    </source>
</evidence>
<reference evidence="1" key="1">
    <citation type="submission" date="2020-03" db="EMBL/GenBank/DDBJ databases">
        <title>Genome assembly of Azotobacter chroococcum W5.</title>
        <authorList>
            <person name="Kannepalli A."/>
        </authorList>
    </citation>
    <scope>NUCLEOTIDE SEQUENCE</scope>
    <source>
        <strain evidence="1">W5</strain>
    </source>
</reference>
<dbReference type="PANTHER" id="PTHR35175:SF2">
    <property type="entry name" value="DUF1289 DOMAIN-CONTAINING PROTEIN"/>
    <property type="match status" value="1"/>
</dbReference>
<dbReference type="InterPro" id="IPR010710">
    <property type="entry name" value="DUF1289"/>
</dbReference>
<dbReference type="PANTHER" id="PTHR35175">
    <property type="entry name" value="DUF1289 DOMAIN-CONTAINING PROTEIN"/>
    <property type="match status" value="1"/>
</dbReference>
<evidence type="ECO:0000313" key="2">
    <source>
        <dbReference type="Proteomes" id="UP000736384"/>
    </source>
</evidence>
<dbReference type="Proteomes" id="UP000736384">
    <property type="component" value="Unassembled WGS sequence"/>
</dbReference>
<organism evidence="1 2">
    <name type="scientific">Azotobacter chroococcum</name>
    <dbReference type="NCBI Taxonomy" id="353"/>
    <lineage>
        <taxon>Bacteria</taxon>
        <taxon>Pseudomonadati</taxon>
        <taxon>Pseudomonadota</taxon>
        <taxon>Gammaproteobacteria</taxon>
        <taxon>Pseudomonadales</taxon>
        <taxon>Pseudomonadaceae</taxon>
        <taxon>Azotobacter</taxon>
    </lineage>
</organism>
<name>A0AA43Z5I2_9GAMM</name>
<sequence length="63" mass="7327">MMNDERAVPSPCVQLCALDDHDVCLACQRTLDEIRRWRRLDNFERRQILALCAERARAKGLIA</sequence>
<accession>A0AA43Z5I2</accession>
<gene>
    <name evidence="1" type="ORF">HA520_04870</name>
</gene>
<proteinExistence type="predicted"/>